<proteinExistence type="predicted"/>
<dbReference type="AlphaFoldDB" id="A0A7U7GF33"/>
<feature type="transmembrane region" description="Helical" evidence="1">
    <location>
        <begin position="23"/>
        <end position="46"/>
    </location>
</feature>
<feature type="transmembrane region" description="Helical" evidence="1">
    <location>
        <begin position="190"/>
        <end position="212"/>
    </location>
</feature>
<gene>
    <name evidence="2" type="ORF">BN874_570014</name>
</gene>
<keyword evidence="3" id="KW-1185">Reference proteome</keyword>
<dbReference type="Proteomes" id="UP000019184">
    <property type="component" value="Unassembled WGS sequence"/>
</dbReference>
<keyword evidence="1" id="KW-1133">Transmembrane helix</keyword>
<evidence type="ECO:0000313" key="2">
    <source>
        <dbReference type="EMBL" id="CDH46726.1"/>
    </source>
</evidence>
<keyword evidence="1" id="KW-0472">Membrane</keyword>
<dbReference type="OrthoDB" id="9991815at2"/>
<keyword evidence="1" id="KW-0812">Transmembrane</keyword>
<accession>A0A7U7GF33</accession>
<evidence type="ECO:0000313" key="3">
    <source>
        <dbReference type="Proteomes" id="UP000019184"/>
    </source>
</evidence>
<name>A0A7U7GF33_9GAMM</name>
<sequence>MTDTPSIPLHPSLQRLSATHRRLLRLFGLLLAMTMAGLLLFLMVTAFSSRDIASLLLLAFMGLVMLPVMALSGGLLWYLDRWQERRLTKANQVLQDYQPVTVRIAPIGSSGGRAALVALHPLTSGQATLEPLHALLNPSFRWIRPPREEITVELYCPKLAPGHDLVALQSDGSALIGKVVALAAYDREQLLIKIVVFVLLALIATVLGVQALNQ</sequence>
<evidence type="ECO:0000256" key="1">
    <source>
        <dbReference type="SAM" id="Phobius"/>
    </source>
</evidence>
<feature type="transmembrane region" description="Helical" evidence="1">
    <location>
        <begin position="52"/>
        <end position="79"/>
    </location>
</feature>
<dbReference type="RefSeq" id="WP_034435430.1">
    <property type="nucleotide sequence ID" value="NZ_CBTK010000273.1"/>
</dbReference>
<comment type="caution">
    <text evidence="2">The sequence shown here is derived from an EMBL/GenBank/DDBJ whole genome shotgun (WGS) entry which is preliminary data.</text>
</comment>
<protein>
    <submittedName>
        <fullName evidence="2">Uncharacterized protein</fullName>
    </submittedName>
</protein>
<organism evidence="2 3">
    <name type="scientific">Candidatus Contendobacter odensis Run_B_J11</name>
    <dbReference type="NCBI Taxonomy" id="1400861"/>
    <lineage>
        <taxon>Bacteria</taxon>
        <taxon>Pseudomonadati</taxon>
        <taxon>Pseudomonadota</taxon>
        <taxon>Gammaproteobacteria</taxon>
        <taxon>Candidatus Competibacteraceae</taxon>
        <taxon>Candidatus Contendibacter</taxon>
    </lineage>
</organism>
<dbReference type="EMBL" id="CBTK010000273">
    <property type="protein sequence ID" value="CDH46726.1"/>
    <property type="molecule type" value="Genomic_DNA"/>
</dbReference>
<reference evidence="2 3" key="1">
    <citation type="journal article" date="2014" name="ISME J.">
        <title>Candidatus Competibacter-lineage genomes retrieved from metagenomes reveal functional metabolic diversity.</title>
        <authorList>
            <person name="McIlroy S.J."/>
            <person name="Albertsen M."/>
            <person name="Andresen E.K."/>
            <person name="Saunders A.M."/>
            <person name="Kristiansen R."/>
            <person name="Stokholm-Bjerregaard M."/>
            <person name="Nielsen K.L."/>
            <person name="Nielsen P.H."/>
        </authorList>
    </citation>
    <scope>NUCLEOTIDE SEQUENCE [LARGE SCALE GENOMIC DNA]</scope>
    <source>
        <strain evidence="2 3">Run_B_J11</strain>
    </source>
</reference>